<feature type="binding site" evidence="8">
    <location>
        <position position="114"/>
    </location>
    <ligand>
        <name>substrate</name>
    </ligand>
</feature>
<dbReference type="PRINTS" id="PR00477">
    <property type="entry name" value="PHGLYCKINASE"/>
</dbReference>
<feature type="binding site" evidence="9">
    <location>
        <position position="36"/>
    </location>
    <ligand>
        <name>(2R)-3-phosphoglycerate</name>
        <dbReference type="ChEBI" id="CHEBI:58272"/>
    </ligand>
</feature>
<evidence type="ECO:0000256" key="5">
    <source>
        <dbReference type="ARBA" id="ARBA00022741"/>
    </source>
</evidence>
<proteinExistence type="inferred from homology"/>
<dbReference type="GO" id="GO:0005829">
    <property type="term" value="C:cytosol"/>
    <property type="evidence" value="ECO:0007669"/>
    <property type="project" value="TreeGrafter"/>
</dbReference>
<feature type="binding site" evidence="8 9">
    <location>
        <begin position="21"/>
        <end position="23"/>
    </location>
    <ligand>
        <name>substrate</name>
    </ligand>
</feature>
<comment type="caution">
    <text evidence="12">The sequence shown here is derived from an EMBL/GenBank/DDBJ whole genome shotgun (WGS) entry which is preliminary data.</text>
</comment>
<evidence type="ECO:0000256" key="8">
    <source>
        <dbReference type="HAMAP-Rule" id="MF_00145"/>
    </source>
</evidence>
<feature type="binding site" evidence="9">
    <location>
        <position position="154"/>
    </location>
    <ligand>
        <name>(2R)-3-phosphoglycerate</name>
        <dbReference type="ChEBI" id="CHEBI:58272"/>
    </ligand>
</feature>
<feature type="binding site" evidence="8 10">
    <location>
        <begin position="357"/>
        <end position="360"/>
    </location>
    <ligand>
        <name>ATP</name>
        <dbReference type="ChEBI" id="CHEBI:30616"/>
    </ligand>
</feature>
<accession>A0A7J4IXT6</accession>
<evidence type="ECO:0000256" key="10">
    <source>
        <dbReference type="PIRSR" id="PIRSR000724-2"/>
    </source>
</evidence>
<sequence>MQYKSAFDYKLEGKTVFLRADLNSSVVEGRVVLSSRLREHSKSVYALSEEGARVVVLSHQGRPGEDEFIELKRHADFIKKFTGKGVKFVKWDEDYAGAIKGMKDGEIILLDNTRFQKEEQEDKTAKAHSKDEFIAKLGPLGGLFVQDALSVCHRSHASVVGFQPYMPCVVGPVLGREMDALSKLAGPAKKGRLVVLGGSKLTDSVKILDGMLENGMCNEACIGGLFGELFLKAKGTDFGRKEKFFEEKGFGRMLPQAKKILEKHGSKIILPQDLALEIPNGAHSKRREIKAQELPSEFSTMDIGRETTEVFKKKIRASEVVVFNGPMGVYEKTRFSIGTKKILEAIAFHRCFSIIGGGDTERALTSFGLVPQDFSHVSLAGKALLEYLSGDPLPGLEILEKKQ</sequence>
<evidence type="ECO:0000256" key="7">
    <source>
        <dbReference type="ARBA" id="ARBA00022840"/>
    </source>
</evidence>
<dbReference type="InterPro" id="IPR036043">
    <property type="entry name" value="Phosphoglycerate_kinase_sf"/>
</dbReference>
<dbReference type="GO" id="GO:0005524">
    <property type="term" value="F:ATP binding"/>
    <property type="evidence" value="ECO:0007669"/>
    <property type="project" value="UniProtKB-KW"/>
</dbReference>
<feature type="binding site" evidence="8">
    <location>
        <position position="36"/>
    </location>
    <ligand>
        <name>substrate</name>
    </ligand>
</feature>
<dbReference type="InterPro" id="IPR015824">
    <property type="entry name" value="Phosphoglycerate_kinase_N"/>
</dbReference>
<dbReference type="HAMAP" id="MF_00145">
    <property type="entry name" value="Phosphoglyc_kinase"/>
    <property type="match status" value="1"/>
</dbReference>
<dbReference type="Pfam" id="PF00162">
    <property type="entry name" value="PGK"/>
    <property type="match status" value="1"/>
</dbReference>
<feature type="binding site" evidence="8 10">
    <location>
        <position position="331"/>
    </location>
    <ligand>
        <name>ATP</name>
        <dbReference type="ChEBI" id="CHEBI:30616"/>
    </ligand>
</feature>
<dbReference type="AlphaFoldDB" id="A0A7J4IXT6"/>
<dbReference type="EMBL" id="DUGC01000004">
    <property type="protein sequence ID" value="HIH09075.1"/>
    <property type="molecule type" value="Genomic_DNA"/>
</dbReference>
<feature type="binding site" evidence="9">
    <location>
        <position position="114"/>
    </location>
    <ligand>
        <name>(2R)-3-phosphoglycerate</name>
        <dbReference type="ChEBI" id="CHEBI:58272"/>
    </ligand>
</feature>
<gene>
    <name evidence="8 12" type="primary">pgk</name>
    <name evidence="12" type="ORF">HA254_00220</name>
</gene>
<dbReference type="SUPFAM" id="SSF53748">
    <property type="entry name" value="Phosphoglycerate kinase"/>
    <property type="match status" value="1"/>
</dbReference>
<dbReference type="PANTHER" id="PTHR11406">
    <property type="entry name" value="PHOSPHOGLYCERATE KINASE"/>
    <property type="match status" value="1"/>
</dbReference>
<evidence type="ECO:0000256" key="2">
    <source>
        <dbReference type="ARBA" id="ARBA00013061"/>
    </source>
</evidence>
<dbReference type="PANTHER" id="PTHR11406:SF23">
    <property type="entry name" value="PHOSPHOGLYCERATE KINASE 1, CHLOROPLASTIC-RELATED"/>
    <property type="match status" value="1"/>
</dbReference>
<dbReference type="GO" id="GO:0004618">
    <property type="term" value="F:phosphoglycerate kinase activity"/>
    <property type="evidence" value="ECO:0007669"/>
    <property type="project" value="UniProtKB-UniRule"/>
</dbReference>
<evidence type="ECO:0000256" key="9">
    <source>
        <dbReference type="PIRSR" id="PIRSR000724-1"/>
    </source>
</evidence>
<comment type="subunit">
    <text evidence="8">Monomer.</text>
</comment>
<dbReference type="PIRSF" id="PIRSF000724">
    <property type="entry name" value="Pgk"/>
    <property type="match status" value="1"/>
</dbReference>
<evidence type="ECO:0000256" key="4">
    <source>
        <dbReference type="ARBA" id="ARBA00022679"/>
    </source>
</evidence>
<evidence type="ECO:0000256" key="11">
    <source>
        <dbReference type="RuleBase" id="RU000532"/>
    </source>
</evidence>
<keyword evidence="8" id="KW-0324">Glycolysis</keyword>
<keyword evidence="6 8" id="KW-0418">Kinase</keyword>
<organism evidence="12 13">
    <name type="scientific">Candidatus Iainarchaeum sp</name>
    <dbReference type="NCBI Taxonomy" id="3101447"/>
    <lineage>
        <taxon>Archaea</taxon>
        <taxon>Candidatus Iainarchaeota</taxon>
        <taxon>Candidatus Iainarchaeia</taxon>
        <taxon>Candidatus Iainarchaeales</taxon>
        <taxon>Candidatus Iainarchaeaceae</taxon>
        <taxon>Candidatus Iainarchaeum</taxon>
    </lineage>
</organism>
<comment type="subcellular location">
    <subcellularLocation>
        <location evidence="8">Cytoplasm</location>
    </subcellularLocation>
</comment>
<dbReference type="GO" id="GO:0006096">
    <property type="term" value="P:glycolytic process"/>
    <property type="evidence" value="ECO:0007669"/>
    <property type="project" value="UniProtKB-UniRule"/>
</dbReference>
<dbReference type="Proteomes" id="UP000565078">
    <property type="component" value="Unassembled WGS sequence"/>
</dbReference>
<protein>
    <recommendedName>
        <fullName evidence="3 8">Phosphoglycerate kinase</fullName>
        <ecNumber evidence="2 8">2.7.2.3</ecNumber>
    </recommendedName>
</protein>
<dbReference type="GO" id="GO:0043531">
    <property type="term" value="F:ADP binding"/>
    <property type="evidence" value="ECO:0007669"/>
    <property type="project" value="TreeGrafter"/>
</dbReference>
<comment type="caution">
    <text evidence="8">Lacks conserved residue(s) required for the propagation of feature annotation.</text>
</comment>
<feature type="binding site" evidence="8">
    <location>
        <position position="154"/>
    </location>
    <ligand>
        <name>substrate</name>
    </ligand>
</feature>
<keyword evidence="5 8" id="KW-0547">Nucleotide-binding</keyword>
<keyword evidence="7 8" id="KW-0067">ATP-binding</keyword>
<dbReference type="UniPathway" id="UPA00109">
    <property type="reaction ID" value="UER00185"/>
</dbReference>
<dbReference type="EC" id="2.7.2.3" evidence="2 8"/>
<evidence type="ECO:0000256" key="3">
    <source>
        <dbReference type="ARBA" id="ARBA00016471"/>
    </source>
</evidence>
<name>A0A7J4IXT6_9ARCH</name>
<evidence type="ECO:0000313" key="12">
    <source>
        <dbReference type="EMBL" id="HIH09075.1"/>
    </source>
</evidence>
<dbReference type="Gene3D" id="3.40.50.1260">
    <property type="entry name" value="Phosphoglycerate kinase, N-terminal domain"/>
    <property type="match status" value="2"/>
</dbReference>
<keyword evidence="4 8" id="KW-0808">Transferase</keyword>
<evidence type="ECO:0000256" key="6">
    <source>
        <dbReference type="ARBA" id="ARBA00022777"/>
    </source>
</evidence>
<reference evidence="13" key="1">
    <citation type="journal article" date="2020" name="bioRxiv">
        <title>A rank-normalized archaeal taxonomy based on genome phylogeny resolves widespread incomplete and uneven classifications.</title>
        <authorList>
            <person name="Rinke C."/>
            <person name="Chuvochina M."/>
            <person name="Mussig A.J."/>
            <person name="Chaumeil P.-A."/>
            <person name="Waite D.W."/>
            <person name="Whitman W.B."/>
            <person name="Parks D.H."/>
            <person name="Hugenholtz P."/>
        </authorList>
    </citation>
    <scope>NUCLEOTIDE SEQUENCE [LARGE SCALE GENOMIC DNA]</scope>
</reference>
<evidence type="ECO:0000256" key="1">
    <source>
        <dbReference type="ARBA" id="ARBA00000642"/>
    </source>
</evidence>
<comment type="catalytic activity">
    <reaction evidence="1 8 11">
        <text>(2R)-3-phosphoglycerate + ATP = (2R)-3-phospho-glyceroyl phosphate + ADP</text>
        <dbReference type="Rhea" id="RHEA:14801"/>
        <dbReference type="ChEBI" id="CHEBI:30616"/>
        <dbReference type="ChEBI" id="CHEBI:57604"/>
        <dbReference type="ChEBI" id="CHEBI:58272"/>
        <dbReference type="ChEBI" id="CHEBI:456216"/>
        <dbReference type="EC" id="2.7.2.3"/>
    </reaction>
</comment>
<feature type="binding site" evidence="8 9">
    <location>
        <begin position="59"/>
        <end position="62"/>
    </location>
    <ligand>
        <name>substrate</name>
    </ligand>
</feature>
<comment type="pathway">
    <text evidence="8">Carbohydrate degradation; glycolysis; pyruvate from D-glyceraldehyde 3-phosphate: step 2/5.</text>
</comment>
<keyword evidence="8" id="KW-0963">Cytoplasm</keyword>
<dbReference type="InterPro" id="IPR001576">
    <property type="entry name" value="Phosphoglycerate_kinase"/>
</dbReference>
<dbReference type="GO" id="GO:0006094">
    <property type="term" value="P:gluconeogenesis"/>
    <property type="evidence" value="ECO:0007669"/>
    <property type="project" value="TreeGrafter"/>
</dbReference>
<evidence type="ECO:0000313" key="13">
    <source>
        <dbReference type="Proteomes" id="UP000565078"/>
    </source>
</evidence>
<comment type="similarity">
    <text evidence="8 11">Belongs to the phosphoglycerate kinase family.</text>
</comment>